<evidence type="ECO:0000256" key="8">
    <source>
        <dbReference type="ARBA" id="ARBA00022759"/>
    </source>
</evidence>
<name>A0A316VJX9_9BASI</name>
<dbReference type="PANTHER" id="PTHR10954:SF18">
    <property type="entry name" value="RIBONUCLEASE HII"/>
    <property type="match status" value="1"/>
</dbReference>
<feature type="compositionally biased region" description="Basic and acidic residues" evidence="13">
    <location>
        <begin position="358"/>
        <end position="376"/>
    </location>
</feature>
<feature type="region of interest" description="Disordered" evidence="13">
    <location>
        <begin position="59"/>
        <end position="92"/>
    </location>
</feature>
<comment type="cofactor">
    <cofactor evidence="2">
        <name>Mg(2+)</name>
        <dbReference type="ChEBI" id="CHEBI:18420"/>
    </cofactor>
</comment>
<evidence type="ECO:0000256" key="4">
    <source>
        <dbReference type="ARBA" id="ARBA00007383"/>
    </source>
</evidence>
<dbReference type="EMBL" id="KZ819603">
    <property type="protein sequence ID" value="PWN36331.1"/>
    <property type="molecule type" value="Genomic_DNA"/>
</dbReference>
<evidence type="ECO:0000259" key="14">
    <source>
        <dbReference type="PROSITE" id="PS51975"/>
    </source>
</evidence>
<feature type="domain" description="RNase H type-2" evidence="14">
    <location>
        <begin position="133"/>
        <end position="339"/>
    </location>
</feature>
<comment type="catalytic activity">
    <reaction evidence="1 11 12">
        <text>Endonucleolytic cleavage to 5'-phosphomonoester.</text>
        <dbReference type="EC" id="3.1.26.4"/>
    </reaction>
</comment>
<proteinExistence type="inferred from homology"/>
<evidence type="ECO:0000256" key="10">
    <source>
        <dbReference type="ARBA" id="ARBA00023211"/>
    </source>
</evidence>
<keyword evidence="16" id="KW-1185">Reference proteome</keyword>
<keyword evidence="10" id="KW-0464">Manganese</keyword>
<feature type="binding site" evidence="11">
    <location>
        <position position="140"/>
    </location>
    <ligand>
        <name>a divalent metal cation</name>
        <dbReference type="ChEBI" id="CHEBI:60240"/>
    </ligand>
</feature>
<accession>A0A316VJX9</accession>
<feature type="compositionally biased region" description="Basic and acidic residues" evidence="13">
    <location>
        <begin position="339"/>
        <end position="349"/>
    </location>
</feature>
<dbReference type="GO" id="GO:0003723">
    <property type="term" value="F:RNA binding"/>
    <property type="evidence" value="ECO:0007669"/>
    <property type="project" value="UniProtKB-UniRule"/>
</dbReference>
<dbReference type="EC" id="3.1.26.4" evidence="12"/>
<feature type="binding site" evidence="11">
    <location>
        <position position="246"/>
    </location>
    <ligand>
        <name>a divalent metal cation</name>
        <dbReference type="ChEBI" id="CHEBI:60240"/>
    </ligand>
</feature>
<keyword evidence="7 11" id="KW-0479">Metal-binding</keyword>
<dbReference type="Pfam" id="PF01351">
    <property type="entry name" value="RNase_HII"/>
    <property type="match status" value="1"/>
</dbReference>
<dbReference type="Proteomes" id="UP000245771">
    <property type="component" value="Unassembled WGS sequence"/>
</dbReference>
<dbReference type="GO" id="GO:0005737">
    <property type="term" value="C:cytoplasm"/>
    <property type="evidence" value="ECO:0007669"/>
    <property type="project" value="UniProtKB-SubCell"/>
</dbReference>
<dbReference type="NCBIfam" id="NF000595">
    <property type="entry name" value="PRK00015.1-3"/>
    <property type="match status" value="1"/>
</dbReference>
<evidence type="ECO:0000256" key="11">
    <source>
        <dbReference type="PROSITE-ProRule" id="PRU01319"/>
    </source>
</evidence>
<dbReference type="GO" id="GO:0032299">
    <property type="term" value="C:ribonuclease H2 complex"/>
    <property type="evidence" value="ECO:0007669"/>
    <property type="project" value="TreeGrafter"/>
</dbReference>
<evidence type="ECO:0000313" key="16">
    <source>
        <dbReference type="Proteomes" id="UP000245771"/>
    </source>
</evidence>
<dbReference type="InterPro" id="IPR001352">
    <property type="entry name" value="RNase_HII/HIII"/>
</dbReference>
<dbReference type="OrthoDB" id="7462577at2759"/>
<comment type="similarity">
    <text evidence="4 12">Belongs to the RNase HII family.</text>
</comment>
<dbReference type="PANTHER" id="PTHR10954">
    <property type="entry name" value="RIBONUCLEASE H2 SUBUNIT A"/>
    <property type="match status" value="1"/>
</dbReference>
<keyword evidence="6 11" id="KW-0540">Nuclease</keyword>
<feature type="region of interest" description="Disordered" evidence="13">
    <location>
        <begin position="339"/>
        <end position="399"/>
    </location>
</feature>
<dbReference type="GeneID" id="37020742"/>
<dbReference type="GO" id="GO:0006298">
    <property type="term" value="P:mismatch repair"/>
    <property type="evidence" value="ECO:0007669"/>
    <property type="project" value="TreeGrafter"/>
</dbReference>
<dbReference type="PROSITE" id="PS51975">
    <property type="entry name" value="RNASE_H_2"/>
    <property type="match status" value="1"/>
</dbReference>
<evidence type="ECO:0000256" key="12">
    <source>
        <dbReference type="RuleBase" id="RU003515"/>
    </source>
</evidence>
<dbReference type="RefSeq" id="XP_025356633.1">
    <property type="nucleotide sequence ID" value="XM_025498961.1"/>
</dbReference>
<dbReference type="InterPro" id="IPR036397">
    <property type="entry name" value="RNaseH_sf"/>
</dbReference>
<dbReference type="SUPFAM" id="SSF53098">
    <property type="entry name" value="Ribonuclease H-like"/>
    <property type="match status" value="1"/>
</dbReference>
<evidence type="ECO:0000256" key="7">
    <source>
        <dbReference type="ARBA" id="ARBA00022723"/>
    </source>
</evidence>
<keyword evidence="9 11" id="KW-0378">Hydrolase</keyword>
<comment type="cofactor">
    <cofactor evidence="11">
        <name>Mn(2+)</name>
        <dbReference type="ChEBI" id="CHEBI:29035"/>
    </cofactor>
    <cofactor evidence="11">
        <name>Mg(2+)</name>
        <dbReference type="ChEBI" id="CHEBI:18420"/>
    </cofactor>
    <text evidence="11">Manganese or magnesium. Binds 1 divalent metal ion per monomer in the absence of substrate. May bind a second metal ion after substrate binding.</text>
</comment>
<evidence type="ECO:0000256" key="6">
    <source>
        <dbReference type="ARBA" id="ARBA00022722"/>
    </source>
</evidence>
<keyword evidence="5" id="KW-0963">Cytoplasm</keyword>
<keyword evidence="8 11" id="KW-0255">Endonuclease</keyword>
<evidence type="ECO:0000256" key="1">
    <source>
        <dbReference type="ARBA" id="ARBA00000077"/>
    </source>
</evidence>
<organism evidence="15 16">
    <name type="scientific">Meira miltonrushii</name>
    <dbReference type="NCBI Taxonomy" id="1280837"/>
    <lineage>
        <taxon>Eukaryota</taxon>
        <taxon>Fungi</taxon>
        <taxon>Dikarya</taxon>
        <taxon>Basidiomycota</taxon>
        <taxon>Ustilaginomycotina</taxon>
        <taxon>Exobasidiomycetes</taxon>
        <taxon>Exobasidiales</taxon>
        <taxon>Brachybasidiaceae</taxon>
        <taxon>Meira</taxon>
    </lineage>
</organism>
<dbReference type="Gene3D" id="3.30.420.10">
    <property type="entry name" value="Ribonuclease H-like superfamily/Ribonuclease H"/>
    <property type="match status" value="1"/>
</dbReference>
<dbReference type="AlphaFoldDB" id="A0A316VJX9"/>
<comment type="subcellular location">
    <subcellularLocation>
        <location evidence="3">Cytoplasm</location>
    </subcellularLocation>
</comment>
<dbReference type="InterPro" id="IPR022898">
    <property type="entry name" value="RNase_HII"/>
</dbReference>
<evidence type="ECO:0000256" key="3">
    <source>
        <dbReference type="ARBA" id="ARBA00004496"/>
    </source>
</evidence>
<feature type="region of interest" description="Disordered" evidence="13">
    <location>
        <begin position="1"/>
        <end position="44"/>
    </location>
</feature>
<reference evidence="15 16" key="1">
    <citation type="journal article" date="2018" name="Mol. Biol. Evol.">
        <title>Broad Genomic Sampling Reveals a Smut Pathogenic Ancestry of the Fungal Clade Ustilaginomycotina.</title>
        <authorList>
            <person name="Kijpornyongpan T."/>
            <person name="Mondo S.J."/>
            <person name="Barry K."/>
            <person name="Sandor L."/>
            <person name="Lee J."/>
            <person name="Lipzen A."/>
            <person name="Pangilinan J."/>
            <person name="LaButti K."/>
            <person name="Hainaut M."/>
            <person name="Henrissat B."/>
            <person name="Grigoriev I.V."/>
            <person name="Spatafora J.W."/>
            <person name="Aime M.C."/>
        </authorList>
    </citation>
    <scope>NUCLEOTIDE SEQUENCE [LARGE SCALE GENOMIC DNA]</scope>
    <source>
        <strain evidence="15 16">MCA 3882</strain>
    </source>
</reference>
<dbReference type="STRING" id="1280837.A0A316VJX9"/>
<feature type="binding site" evidence="11">
    <location>
        <position position="139"/>
    </location>
    <ligand>
        <name>a divalent metal cation</name>
        <dbReference type="ChEBI" id="CHEBI:60240"/>
    </ligand>
</feature>
<dbReference type="GO" id="GO:0046872">
    <property type="term" value="F:metal ion binding"/>
    <property type="evidence" value="ECO:0007669"/>
    <property type="project" value="UniProtKB-KW"/>
</dbReference>
<protein>
    <recommendedName>
        <fullName evidence="12">Ribonuclease</fullName>
        <ecNumber evidence="12">3.1.26.4</ecNumber>
    </recommendedName>
</protein>
<evidence type="ECO:0000313" key="15">
    <source>
        <dbReference type="EMBL" id="PWN36331.1"/>
    </source>
</evidence>
<gene>
    <name evidence="15" type="ORF">FA14DRAFT_161087</name>
</gene>
<evidence type="ECO:0000256" key="5">
    <source>
        <dbReference type="ARBA" id="ARBA00022490"/>
    </source>
</evidence>
<comment type="function">
    <text evidence="12">Endonuclease that specifically degrades the RNA of RNA-DNA hybrids.</text>
</comment>
<dbReference type="InParanoid" id="A0A316VJX9"/>
<evidence type="ECO:0000256" key="13">
    <source>
        <dbReference type="SAM" id="MobiDB-lite"/>
    </source>
</evidence>
<evidence type="ECO:0000256" key="9">
    <source>
        <dbReference type="ARBA" id="ARBA00022801"/>
    </source>
</evidence>
<dbReference type="GO" id="GO:0004523">
    <property type="term" value="F:RNA-DNA hybrid ribonuclease activity"/>
    <property type="evidence" value="ECO:0007669"/>
    <property type="project" value="UniProtKB-UniRule"/>
</dbReference>
<dbReference type="GO" id="GO:0043137">
    <property type="term" value="P:DNA replication, removal of RNA primer"/>
    <property type="evidence" value="ECO:0007669"/>
    <property type="project" value="TreeGrafter"/>
</dbReference>
<sequence>MTTTLRRSSRRSTQASDGKVNTIVALPEKRNGAKSAAKASAKEVQNEAKDNTILVVKGKRKAKDEVSEASPPVNAAKAAKTADEEVSGEDSFDSVEANRLKQMLHYERQIIEGERKRLAMEGCKDIVEAMKRFAIIGVDEVGVGPLAGPCVSGAVVLSIGVADAKSNYNLANLAGINDSKKLKPAQREALAIQIKQYSMANNLGICTSQEVDTLNPRAASMEAMRRAVTGLLEGPLAGYRVHLLVDYHTVPGIADTIGQTCLEKGDAKSQSIAAASIIAKVYRDEYMLQLHQSYPHFGFDRNAGYGTAAHMAALRSGLICPEHRLSFTPVRLAYEKIQQGKDTTEESKADVSTATELIRSDSQKENELTEEVDQKVTGRSAGRSSRGKPLRASRKPNKK</sequence>
<feature type="compositionally biased region" description="Basic residues" evidence="13">
    <location>
        <begin position="385"/>
        <end position="399"/>
    </location>
</feature>
<dbReference type="InterPro" id="IPR024567">
    <property type="entry name" value="RNase_HII/HIII_dom"/>
</dbReference>
<dbReference type="InterPro" id="IPR012337">
    <property type="entry name" value="RNaseH-like_sf"/>
</dbReference>
<evidence type="ECO:0000256" key="2">
    <source>
        <dbReference type="ARBA" id="ARBA00001946"/>
    </source>
</evidence>
<dbReference type="CDD" id="cd07182">
    <property type="entry name" value="RNase_HII_bacteria_HII_like"/>
    <property type="match status" value="1"/>
</dbReference>